<keyword evidence="1" id="KW-0812">Transmembrane</keyword>
<evidence type="ECO:0000313" key="2">
    <source>
        <dbReference type="EMBL" id="KAH7982760.1"/>
    </source>
</evidence>
<dbReference type="PANTHER" id="PTHR11161:SF0">
    <property type="entry name" value="O-ACYLTRANSFERASE LIKE PROTEIN"/>
    <property type="match status" value="1"/>
</dbReference>
<feature type="transmembrane region" description="Helical" evidence="1">
    <location>
        <begin position="150"/>
        <end position="177"/>
    </location>
</feature>
<feature type="transmembrane region" description="Helical" evidence="1">
    <location>
        <begin position="120"/>
        <end position="138"/>
    </location>
</feature>
<dbReference type="EMBL" id="JABSTV010001245">
    <property type="protein sequence ID" value="KAH7982760.1"/>
    <property type="molecule type" value="Genomic_DNA"/>
</dbReference>
<gene>
    <name evidence="2" type="ORF">HPB52_006941</name>
</gene>
<dbReference type="Proteomes" id="UP000821837">
    <property type="component" value="Chromosome 1"/>
</dbReference>
<evidence type="ECO:0000256" key="1">
    <source>
        <dbReference type="SAM" id="Phobius"/>
    </source>
</evidence>
<organism evidence="2 3">
    <name type="scientific">Rhipicephalus sanguineus</name>
    <name type="common">Brown dog tick</name>
    <name type="synonym">Ixodes sanguineus</name>
    <dbReference type="NCBI Taxonomy" id="34632"/>
    <lineage>
        <taxon>Eukaryota</taxon>
        <taxon>Metazoa</taxon>
        <taxon>Ecdysozoa</taxon>
        <taxon>Arthropoda</taxon>
        <taxon>Chelicerata</taxon>
        <taxon>Arachnida</taxon>
        <taxon>Acari</taxon>
        <taxon>Parasitiformes</taxon>
        <taxon>Ixodida</taxon>
        <taxon>Ixodoidea</taxon>
        <taxon>Ixodidae</taxon>
        <taxon>Rhipicephalinae</taxon>
        <taxon>Rhipicephalus</taxon>
        <taxon>Rhipicephalus</taxon>
    </lineage>
</organism>
<dbReference type="InterPro" id="IPR052728">
    <property type="entry name" value="O2_lipid_transport_reg"/>
</dbReference>
<evidence type="ECO:0000313" key="3">
    <source>
        <dbReference type="Proteomes" id="UP000821837"/>
    </source>
</evidence>
<feature type="transmembrane region" description="Helical" evidence="1">
    <location>
        <begin position="7"/>
        <end position="28"/>
    </location>
</feature>
<keyword evidence="1" id="KW-0472">Membrane</keyword>
<keyword evidence="1" id="KW-1133">Transmembrane helix</keyword>
<protein>
    <recommendedName>
        <fullName evidence="4">Acyltransferase 3 domain-containing protein</fullName>
    </recommendedName>
</protein>
<accession>A0A9D4T8S5</accession>
<proteinExistence type="predicted"/>
<reference evidence="2" key="1">
    <citation type="journal article" date="2020" name="Cell">
        <title>Large-Scale Comparative Analyses of Tick Genomes Elucidate Their Genetic Diversity and Vector Capacities.</title>
        <authorList>
            <consortium name="Tick Genome and Microbiome Consortium (TIGMIC)"/>
            <person name="Jia N."/>
            <person name="Wang J."/>
            <person name="Shi W."/>
            <person name="Du L."/>
            <person name="Sun Y."/>
            <person name="Zhan W."/>
            <person name="Jiang J.F."/>
            <person name="Wang Q."/>
            <person name="Zhang B."/>
            <person name="Ji P."/>
            <person name="Bell-Sakyi L."/>
            <person name="Cui X.M."/>
            <person name="Yuan T.T."/>
            <person name="Jiang B.G."/>
            <person name="Yang W.F."/>
            <person name="Lam T.T."/>
            <person name="Chang Q.C."/>
            <person name="Ding S.J."/>
            <person name="Wang X.J."/>
            <person name="Zhu J.G."/>
            <person name="Ruan X.D."/>
            <person name="Zhao L."/>
            <person name="Wei J.T."/>
            <person name="Ye R.Z."/>
            <person name="Que T.C."/>
            <person name="Du C.H."/>
            <person name="Zhou Y.H."/>
            <person name="Cheng J.X."/>
            <person name="Dai P.F."/>
            <person name="Guo W.B."/>
            <person name="Han X.H."/>
            <person name="Huang E.J."/>
            <person name="Li L.F."/>
            <person name="Wei W."/>
            <person name="Gao Y.C."/>
            <person name="Liu J.Z."/>
            <person name="Shao H.Z."/>
            <person name="Wang X."/>
            <person name="Wang C.C."/>
            <person name="Yang T.C."/>
            <person name="Huo Q.B."/>
            <person name="Li W."/>
            <person name="Chen H.Y."/>
            <person name="Chen S.E."/>
            <person name="Zhou L.G."/>
            <person name="Ni X.B."/>
            <person name="Tian J.H."/>
            <person name="Sheng Y."/>
            <person name="Liu T."/>
            <person name="Pan Y.S."/>
            <person name="Xia L.Y."/>
            <person name="Li J."/>
            <person name="Zhao F."/>
            <person name="Cao W.C."/>
        </authorList>
    </citation>
    <scope>NUCLEOTIDE SEQUENCE</scope>
    <source>
        <strain evidence="2">Rsan-2018</strain>
    </source>
</reference>
<name>A0A9D4T8S5_RHISA</name>
<dbReference type="PANTHER" id="PTHR11161">
    <property type="entry name" value="O-ACYLTRANSFERASE"/>
    <property type="match status" value="1"/>
</dbReference>
<feature type="transmembrane region" description="Helical" evidence="1">
    <location>
        <begin position="40"/>
        <end position="60"/>
    </location>
</feature>
<dbReference type="VEuPathDB" id="VectorBase:RSAN_049840"/>
<sequence>MPHLWYLSADFQLFVVAVAVIQTFRTVLIDTLTQYYELPFYHAVCFFSGCMTFAFVEQYGKATISKLDWNINGERASETKRMVTAFIDRILWSVCIAWFWFTCTTGRGGFVNRFLSWNGFVPLGRLSFGVYLIHLPFYNLMHRISRERRFFSHFVLVSNCFVVLVWSYILSFILAIACELPTAHLEKLVFVQETKKGGGTTEEPQRQHQVMEEVTGNIPVISINQHTPKNYFT</sequence>
<reference evidence="2" key="2">
    <citation type="submission" date="2021-09" db="EMBL/GenBank/DDBJ databases">
        <authorList>
            <person name="Jia N."/>
            <person name="Wang J."/>
            <person name="Shi W."/>
            <person name="Du L."/>
            <person name="Sun Y."/>
            <person name="Zhan W."/>
            <person name="Jiang J."/>
            <person name="Wang Q."/>
            <person name="Zhang B."/>
            <person name="Ji P."/>
            <person name="Sakyi L.B."/>
            <person name="Cui X."/>
            <person name="Yuan T."/>
            <person name="Jiang B."/>
            <person name="Yang W."/>
            <person name="Lam T.T.-Y."/>
            <person name="Chang Q."/>
            <person name="Ding S."/>
            <person name="Wang X."/>
            <person name="Zhu J."/>
            <person name="Ruan X."/>
            <person name="Zhao L."/>
            <person name="Wei J."/>
            <person name="Que T."/>
            <person name="Du C."/>
            <person name="Cheng J."/>
            <person name="Dai P."/>
            <person name="Han X."/>
            <person name="Huang E."/>
            <person name="Gao Y."/>
            <person name="Liu J."/>
            <person name="Shao H."/>
            <person name="Ye R."/>
            <person name="Li L."/>
            <person name="Wei W."/>
            <person name="Wang X."/>
            <person name="Wang C."/>
            <person name="Huo Q."/>
            <person name="Li W."/>
            <person name="Guo W."/>
            <person name="Chen H."/>
            <person name="Chen S."/>
            <person name="Zhou L."/>
            <person name="Zhou L."/>
            <person name="Ni X."/>
            <person name="Tian J."/>
            <person name="Zhou Y."/>
            <person name="Sheng Y."/>
            <person name="Liu T."/>
            <person name="Pan Y."/>
            <person name="Xia L."/>
            <person name="Li J."/>
            <person name="Zhao F."/>
            <person name="Cao W."/>
        </authorList>
    </citation>
    <scope>NUCLEOTIDE SEQUENCE</scope>
    <source>
        <strain evidence="2">Rsan-2018</strain>
        <tissue evidence="2">Larvae</tissue>
    </source>
</reference>
<keyword evidence="3" id="KW-1185">Reference proteome</keyword>
<evidence type="ECO:0008006" key="4">
    <source>
        <dbReference type="Google" id="ProtNLM"/>
    </source>
</evidence>
<comment type="caution">
    <text evidence="2">The sequence shown here is derived from an EMBL/GenBank/DDBJ whole genome shotgun (WGS) entry which is preliminary data.</text>
</comment>
<dbReference type="AlphaFoldDB" id="A0A9D4T8S5"/>